<evidence type="ECO:0000256" key="6">
    <source>
        <dbReference type="ARBA" id="ARBA00023136"/>
    </source>
</evidence>
<feature type="transmembrane region" description="Helical" evidence="8">
    <location>
        <begin position="61"/>
        <end position="82"/>
    </location>
</feature>
<evidence type="ECO:0000313" key="10">
    <source>
        <dbReference type="Proteomes" id="UP001199916"/>
    </source>
</evidence>
<dbReference type="EMBL" id="JAJNBZ010000002">
    <property type="protein sequence ID" value="MCE5168679.1"/>
    <property type="molecule type" value="Genomic_DNA"/>
</dbReference>
<evidence type="ECO:0000256" key="4">
    <source>
        <dbReference type="ARBA" id="ARBA00022692"/>
    </source>
</evidence>
<comment type="subcellular location">
    <subcellularLocation>
        <location evidence="1">Cell membrane</location>
        <topology evidence="1">Multi-pass membrane protein</topology>
    </subcellularLocation>
</comment>
<dbReference type="RefSeq" id="WP_233695877.1">
    <property type="nucleotide sequence ID" value="NZ_JAJNBZ010000002.1"/>
</dbReference>
<keyword evidence="3" id="KW-1003">Cell membrane</keyword>
<comment type="similarity">
    <text evidence="2">Belongs to the chromate ion transporter (CHR) (TC 2.A.51) family.</text>
</comment>
<comment type="caution">
    <text evidence="9">The sequence shown here is derived from an EMBL/GenBank/DDBJ whole genome shotgun (WGS) entry which is preliminary data.</text>
</comment>
<dbReference type="InterPro" id="IPR003370">
    <property type="entry name" value="Chromate_transpt"/>
</dbReference>
<accession>A0ABS8YCT5</accession>
<keyword evidence="10" id="KW-1185">Reference proteome</keyword>
<gene>
    <name evidence="9" type="ORF">LQV63_05040</name>
</gene>
<proteinExistence type="inferred from homology"/>
<evidence type="ECO:0000256" key="8">
    <source>
        <dbReference type="SAM" id="Phobius"/>
    </source>
</evidence>
<evidence type="ECO:0000256" key="5">
    <source>
        <dbReference type="ARBA" id="ARBA00022989"/>
    </source>
</evidence>
<feature type="region of interest" description="Disordered" evidence="7">
    <location>
        <begin position="194"/>
        <end position="223"/>
    </location>
</feature>
<reference evidence="9 10" key="1">
    <citation type="submission" date="2021-11" db="EMBL/GenBank/DDBJ databases">
        <title>Draft genome sequence of Paenibacillus profundus YoMME, a new Gram-positive bacteria with exoelectrogenic properties.</title>
        <authorList>
            <person name="Hubenova Y."/>
            <person name="Hubenova E."/>
            <person name="Manasiev Y."/>
            <person name="Peykov S."/>
            <person name="Mitov M."/>
        </authorList>
    </citation>
    <scope>NUCLEOTIDE SEQUENCE [LARGE SCALE GENOMIC DNA]</scope>
    <source>
        <strain evidence="9 10">YoMME</strain>
    </source>
</reference>
<evidence type="ECO:0000256" key="3">
    <source>
        <dbReference type="ARBA" id="ARBA00022475"/>
    </source>
</evidence>
<keyword evidence="4 8" id="KW-0812">Transmembrane</keyword>
<feature type="transmembrane region" description="Helical" evidence="8">
    <location>
        <begin position="89"/>
        <end position="114"/>
    </location>
</feature>
<evidence type="ECO:0000313" key="9">
    <source>
        <dbReference type="EMBL" id="MCE5168679.1"/>
    </source>
</evidence>
<feature type="transmembrane region" description="Helical" evidence="8">
    <location>
        <begin position="120"/>
        <end position="141"/>
    </location>
</feature>
<keyword evidence="6 8" id="KW-0472">Membrane</keyword>
<feature type="compositionally biased region" description="Polar residues" evidence="7">
    <location>
        <begin position="204"/>
        <end position="223"/>
    </location>
</feature>
<dbReference type="Proteomes" id="UP001199916">
    <property type="component" value="Unassembled WGS sequence"/>
</dbReference>
<evidence type="ECO:0000256" key="2">
    <source>
        <dbReference type="ARBA" id="ARBA00005262"/>
    </source>
</evidence>
<name>A0ABS8YCT5_9BACL</name>
<dbReference type="InterPro" id="IPR052518">
    <property type="entry name" value="CHR_Transporter"/>
</dbReference>
<feature type="transmembrane region" description="Helical" evidence="8">
    <location>
        <begin position="172"/>
        <end position="188"/>
    </location>
</feature>
<organism evidence="9 10">
    <name type="scientific">Paenibacillus profundus</name>
    <dbReference type="NCBI Taxonomy" id="1173085"/>
    <lineage>
        <taxon>Bacteria</taxon>
        <taxon>Bacillati</taxon>
        <taxon>Bacillota</taxon>
        <taxon>Bacilli</taxon>
        <taxon>Bacillales</taxon>
        <taxon>Paenibacillaceae</taxon>
        <taxon>Paenibacillus</taxon>
    </lineage>
</organism>
<keyword evidence="5 8" id="KW-1133">Transmembrane helix</keyword>
<evidence type="ECO:0000256" key="7">
    <source>
        <dbReference type="SAM" id="MobiDB-lite"/>
    </source>
</evidence>
<dbReference type="Pfam" id="PF02417">
    <property type="entry name" value="Chromate_transp"/>
    <property type="match status" value="1"/>
</dbReference>
<dbReference type="PANTHER" id="PTHR43663:SF1">
    <property type="entry name" value="CHROMATE TRANSPORTER"/>
    <property type="match status" value="1"/>
</dbReference>
<protein>
    <submittedName>
        <fullName evidence="9">Chromate transporter</fullName>
    </submittedName>
</protein>
<dbReference type="PANTHER" id="PTHR43663">
    <property type="entry name" value="CHROMATE TRANSPORT PROTEIN-RELATED"/>
    <property type="match status" value="1"/>
</dbReference>
<sequence>MNRHAPNTLHVPKRTLLLQLFAIFLKIGPTTFGGGYAILPAIDRELTEKRKWLDADEVSEITALSGAAPGGIGVNVAALVGFRIAGIPGLIAAVTGIALPTIAIMLLLCAGATGFRNNSYVQAALTGIKPTVIALIVYAAVRLGRQSLHNVFAWVVTLTSTALLLWTPIHPILVLAIGSAAGLAMEWFQHGNHKHDRRGKISKPSDSNVKLGTHQHQSKQAQG</sequence>
<evidence type="ECO:0000256" key="1">
    <source>
        <dbReference type="ARBA" id="ARBA00004651"/>
    </source>
</evidence>